<dbReference type="AlphaFoldDB" id="A0A3P4B8K5"/>
<protein>
    <submittedName>
        <fullName evidence="2">Uncharacterized protein</fullName>
    </submittedName>
</protein>
<evidence type="ECO:0000313" key="3">
    <source>
        <dbReference type="Proteomes" id="UP000277294"/>
    </source>
</evidence>
<dbReference type="SUPFAM" id="SSF52309">
    <property type="entry name" value="N-(deoxy)ribosyltransferase-like"/>
    <property type="match status" value="1"/>
</dbReference>
<sequence>MATAQKNTKPARKKSSIKTPISPPAKYPRNSVDKSLRIPKAILEQNAGKPCTVNESAKFLGVGAAGTYQVEVSSGIKYGFLERPNPGQIAVTERAKRVLRPQEPQDKLDGLRDAVIGAPVISEVYGHYRGENLPDAQFFHNALIDTFGVPPDKVTEFQEIFIESLRAAELITESDGKIRIVDVSSGSNVTGERSPTLKKLEKSVKVDAGDSCFVMMPFAPPLGEYYSKIYKPAIEKAGLRAVRADADIFGTGKIIDQIWAGINAAKVLVAELTTRNPNVFYELGLAHALAKPVVLISSNEADVPFDLKHIRVIYYDMTDPFWGNKLLDKVAENILSAIEHPEEAVLKRSL</sequence>
<gene>
    <name evidence="2" type="ORF">PIGHUM_04716</name>
</gene>
<evidence type="ECO:0000313" key="2">
    <source>
        <dbReference type="EMBL" id="VCU72614.1"/>
    </source>
</evidence>
<accession>A0A3P4B8K5</accession>
<keyword evidence="3" id="KW-1185">Reference proteome</keyword>
<evidence type="ECO:0000256" key="1">
    <source>
        <dbReference type="SAM" id="MobiDB-lite"/>
    </source>
</evidence>
<dbReference type="Gene3D" id="3.40.50.450">
    <property type="match status" value="1"/>
</dbReference>
<dbReference type="Proteomes" id="UP000277294">
    <property type="component" value="Unassembled WGS sequence"/>
</dbReference>
<reference evidence="2 3" key="1">
    <citation type="submission" date="2018-10" db="EMBL/GenBank/DDBJ databases">
        <authorList>
            <person name="Criscuolo A."/>
        </authorList>
    </citation>
    <scope>NUCLEOTIDE SEQUENCE [LARGE SCALE GENOMIC DNA]</scope>
    <source>
        <strain evidence="2">DnA1</strain>
    </source>
</reference>
<dbReference type="EMBL" id="UWPJ01000046">
    <property type="protein sequence ID" value="VCU72614.1"/>
    <property type="molecule type" value="Genomic_DNA"/>
</dbReference>
<organism evidence="2 3">
    <name type="scientific">Pigmentiphaga humi</name>
    <dbReference type="NCBI Taxonomy" id="2478468"/>
    <lineage>
        <taxon>Bacteria</taxon>
        <taxon>Pseudomonadati</taxon>
        <taxon>Pseudomonadota</taxon>
        <taxon>Betaproteobacteria</taxon>
        <taxon>Burkholderiales</taxon>
        <taxon>Alcaligenaceae</taxon>
        <taxon>Pigmentiphaga</taxon>
    </lineage>
</organism>
<proteinExistence type="predicted"/>
<name>A0A3P4B8K5_9BURK</name>
<feature type="region of interest" description="Disordered" evidence="1">
    <location>
        <begin position="1"/>
        <end position="34"/>
    </location>
</feature>